<dbReference type="EMBL" id="BJYG01000102">
    <property type="protein sequence ID" value="GEN65371.1"/>
    <property type="molecule type" value="Genomic_DNA"/>
</dbReference>
<name>A0A511XQY1_9PROT</name>
<dbReference type="Proteomes" id="UP000321746">
    <property type="component" value="Unassembled WGS sequence"/>
</dbReference>
<gene>
    <name evidence="2" type="ORF">AOE01nite_35950</name>
</gene>
<keyword evidence="1" id="KW-0472">Membrane</keyword>
<protein>
    <submittedName>
        <fullName evidence="2">Uncharacterized protein</fullName>
    </submittedName>
</protein>
<feature type="transmembrane region" description="Helical" evidence="1">
    <location>
        <begin position="73"/>
        <end position="90"/>
    </location>
</feature>
<accession>A0A511XQY1</accession>
<evidence type="ECO:0000313" key="2">
    <source>
        <dbReference type="EMBL" id="GEN65371.1"/>
    </source>
</evidence>
<comment type="caution">
    <text evidence="2">The sequence shown here is derived from an EMBL/GenBank/DDBJ whole genome shotgun (WGS) entry which is preliminary data.</text>
</comment>
<evidence type="ECO:0000313" key="3">
    <source>
        <dbReference type="Proteomes" id="UP000321746"/>
    </source>
</evidence>
<evidence type="ECO:0000256" key="1">
    <source>
        <dbReference type="SAM" id="Phobius"/>
    </source>
</evidence>
<feature type="transmembrane region" description="Helical" evidence="1">
    <location>
        <begin position="50"/>
        <end position="66"/>
    </location>
</feature>
<sequence>MTIAIVVLCLLWAVTIPTYWILWTRSAPGDEGHPAGYVAHESAFRLPDLTLALLLATTAILALLGIGAMRTTGLVAAGMMLFLGLIDFAYDLANGGKTREYIGDALLVTSACSLVALILIGDAS</sequence>
<dbReference type="RefSeq" id="WP_146893063.1">
    <property type="nucleotide sequence ID" value="NZ_BJYG01000102.1"/>
</dbReference>
<reference evidence="2 3" key="1">
    <citation type="submission" date="2019-07" db="EMBL/GenBank/DDBJ databases">
        <title>Whole genome shotgun sequence of Acetobacter oeni NBRC 105207.</title>
        <authorList>
            <person name="Hosoyama A."/>
            <person name="Uohara A."/>
            <person name="Ohji S."/>
            <person name="Ichikawa N."/>
        </authorList>
    </citation>
    <scope>NUCLEOTIDE SEQUENCE [LARGE SCALE GENOMIC DNA]</scope>
    <source>
        <strain evidence="2 3">NBRC 105207</strain>
    </source>
</reference>
<keyword evidence="3" id="KW-1185">Reference proteome</keyword>
<dbReference type="OrthoDB" id="9975024at2"/>
<proteinExistence type="predicted"/>
<organism evidence="2 3">
    <name type="scientific">Acetobacter oeni</name>
    <dbReference type="NCBI Taxonomy" id="304077"/>
    <lineage>
        <taxon>Bacteria</taxon>
        <taxon>Pseudomonadati</taxon>
        <taxon>Pseudomonadota</taxon>
        <taxon>Alphaproteobacteria</taxon>
        <taxon>Acetobacterales</taxon>
        <taxon>Acetobacteraceae</taxon>
        <taxon>Acetobacter</taxon>
    </lineage>
</organism>
<keyword evidence="1" id="KW-1133">Transmembrane helix</keyword>
<keyword evidence="1" id="KW-0812">Transmembrane</keyword>
<feature type="transmembrane region" description="Helical" evidence="1">
    <location>
        <begin position="102"/>
        <end position="121"/>
    </location>
</feature>
<dbReference type="AlphaFoldDB" id="A0A511XQY1"/>